<evidence type="ECO:0000256" key="1">
    <source>
        <dbReference type="SAM" id="Phobius"/>
    </source>
</evidence>
<evidence type="ECO:0000313" key="2">
    <source>
        <dbReference type="EMBL" id="EAS04110.2"/>
    </source>
</evidence>
<keyword evidence="1" id="KW-1133">Transmembrane helix</keyword>
<dbReference type="Proteomes" id="UP000009168">
    <property type="component" value="Unassembled WGS sequence"/>
</dbReference>
<protein>
    <submittedName>
        <fullName evidence="2">Transmembrane protein, putative</fullName>
    </submittedName>
</protein>
<feature type="transmembrane region" description="Helical" evidence="1">
    <location>
        <begin position="136"/>
        <end position="159"/>
    </location>
</feature>
<gene>
    <name evidence="2" type="ORF">TTHERM_00532320</name>
</gene>
<dbReference type="RefSeq" id="XP_001024355.2">
    <property type="nucleotide sequence ID" value="XM_001024355.2"/>
</dbReference>
<accession>Q248D5</accession>
<organism evidence="2 3">
    <name type="scientific">Tetrahymena thermophila (strain SB210)</name>
    <dbReference type="NCBI Taxonomy" id="312017"/>
    <lineage>
        <taxon>Eukaryota</taxon>
        <taxon>Sar</taxon>
        <taxon>Alveolata</taxon>
        <taxon>Ciliophora</taxon>
        <taxon>Intramacronucleata</taxon>
        <taxon>Oligohymenophorea</taxon>
        <taxon>Hymenostomatida</taxon>
        <taxon>Tetrahymenina</taxon>
        <taxon>Tetrahymenidae</taxon>
        <taxon>Tetrahymena</taxon>
    </lineage>
</organism>
<sequence>MYQIKLYIINQLTIKCINKLFNNLLTKIYKQSISSRILKKKKYLLFVQQSSKYISVVNSQDNQIFIQKLIAMSINPSFQNYLLKYQVNDEDDLFKIVYNKKFENKLFPNTEKLQLLDDRNEDQIEEDYLKYKQDTYFYFISSAALTIPTAIGVLINLYLNKNIQSETLKIQRQLKVIGGFGIPSFILFNIGAYRRFFKQYEPEVLLRKKYSAYLQKREVRKNY</sequence>
<proteinExistence type="predicted"/>
<keyword evidence="1" id="KW-0472">Membrane</keyword>
<name>Q248D5_TETTS</name>
<dbReference type="InParanoid" id="Q248D5"/>
<dbReference type="GeneID" id="7840773"/>
<reference evidence="3" key="1">
    <citation type="journal article" date="2006" name="PLoS Biol.">
        <title>Macronuclear genome sequence of the ciliate Tetrahymena thermophila, a model eukaryote.</title>
        <authorList>
            <person name="Eisen J.A."/>
            <person name="Coyne R.S."/>
            <person name="Wu M."/>
            <person name="Wu D."/>
            <person name="Thiagarajan M."/>
            <person name="Wortman J.R."/>
            <person name="Badger J.H."/>
            <person name="Ren Q."/>
            <person name="Amedeo P."/>
            <person name="Jones K.M."/>
            <person name="Tallon L.J."/>
            <person name="Delcher A.L."/>
            <person name="Salzberg S.L."/>
            <person name="Silva J.C."/>
            <person name="Haas B.J."/>
            <person name="Majoros W.H."/>
            <person name="Farzad M."/>
            <person name="Carlton J.M."/>
            <person name="Smith R.K. Jr."/>
            <person name="Garg J."/>
            <person name="Pearlman R.E."/>
            <person name="Karrer K.M."/>
            <person name="Sun L."/>
            <person name="Manning G."/>
            <person name="Elde N.C."/>
            <person name="Turkewitz A.P."/>
            <person name="Asai D.J."/>
            <person name="Wilkes D.E."/>
            <person name="Wang Y."/>
            <person name="Cai H."/>
            <person name="Collins K."/>
            <person name="Stewart B.A."/>
            <person name="Lee S.R."/>
            <person name="Wilamowska K."/>
            <person name="Weinberg Z."/>
            <person name="Ruzzo W.L."/>
            <person name="Wloga D."/>
            <person name="Gaertig J."/>
            <person name="Frankel J."/>
            <person name="Tsao C.-C."/>
            <person name="Gorovsky M.A."/>
            <person name="Keeling P.J."/>
            <person name="Waller R.F."/>
            <person name="Patron N.J."/>
            <person name="Cherry J.M."/>
            <person name="Stover N.A."/>
            <person name="Krieger C.J."/>
            <person name="del Toro C."/>
            <person name="Ryder H.F."/>
            <person name="Williamson S.C."/>
            <person name="Barbeau R.A."/>
            <person name="Hamilton E.P."/>
            <person name="Orias E."/>
        </authorList>
    </citation>
    <scope>NUCLEOTIDE SEQUENCE [LARGE SCALE GENOMIC DNA]</scope>
    <source>
        <strain evidence="3">SB210</strain>
    </source>
</reference>
<dbReference type="KEGG" id="tet:TTHERM_00532320"/>
<dbReference type="HOGENOM" id="CLU_1725999_0_0_1"/>
<dbReference type="AlphaFoldDB" id="Q248D5"/>
<keyword evidence="3" id="KW-1185">Reference proteome</keyword>
<keyword evidence="1 2" id="KW-0812">Transmembrane</keyword>
<dbReference type="EMBL" id="GG662455">
    <property type="protein sequence ID" value="EAS04110.2"/>
    <property type="molecule type" value="Genomic_DNA"/>
</dbReference>
<feature type="transmembrane region" description="Helical" evidence="1">
    <location>
        <begin position="174"/>
        <end position="193"/>
    </location>
</feature>
<evidence type="ECO:0000313" key="3">
    <source>
        <dbReference type="Proteomes" id="UP000009168"/>
    </source>
</evidence>